<dbReference type="Pfam" id="PF16861">
    <property type="entry name" value="Carbam_trans_C"/>
    <property type="match status" value="1"/>
</dbReference>
<gene>
    <name evidence="4" type="ORF">PAP_08240</name>
</gene>
<feature type="domain" description="Carbamoyltransferase" evidence="2">
    <location>
        <begin position="112"/>
        <end position="337"/>
    </location>
</feature>
<dbReference type="EMBL" id="CP006019">
    <property type="protein sequence ID" value="AIF70036.1"/>
    <property type="molecule type" value="Genomic_DNA"/>
</dbReference>
<feature type="domain" description="Carbamoyltransferase C-terminal" evidence="3">
    <location>
        <begin position="391"/>
        <end position="557"/>
    </location>
</feature>
<dbReference type="Gene3D" id="3.90.870.20">
    <property type="entry name" value="Carbamoyltransferase, C-terminal domain"/>
    <property type="match status" value="1"/>
</dbReference>
<dbReference type="Pfam" id="PF02543">
    <property type="entry name" value="Carbam_trans_N"/>
    <property type="match status" value="1"/>
</dbReference>
<dbReference type="InterPro" id="IPR003696">
    <property type="entry name" value="Carbtransf_dom"/>
</dbReference>
<dbReference type="Proteomes" id="UP000027981">
    <property type="component" value="Chromosome"/>
</dbReference>
<evidence type="ECO:0000313" key="4">
    <source>
        <dbReference type="EMBL" id="AIF70036.1"/>
    </source>
</evidence>
<evidence type="ECO:0000259" key="3">
    <source>
        <dbReference type="Pfam" id="PF16861"/>
    </source>
</evidence>
<dbReference type="InterPro" id="IPR031730">
    <property type="entry name" value="Carbam_trans_C"/>
</dbReference>
<dbReference type="AlphaFoldDB" id="A0A075LV63"/>
<reference evidence="5" key="1">
    <citation type="submission" date="2013-06" db="EMBL/GenBank/DDBJ databases">
        <title>Complete Genome Sequence of Hyperthermophilic Palaeococcus pacificus DY20341T, Isolated from a Deep-Sea Hydrothermal Sediments.</title>
        <authorList>
            <person name="Zeng X."/>
            <person name="Shao Z."/>
        </authorList>
    </citation>
    <scope>NUCLEOTIDE SEQUENCE [LARGE SCALE GENOMIC DNA]</scope>
    <source>
        <strain evidence="5">DY20341</strain>
    </source>
</reference>
<evidence type="ECO:0000256" key="1">
    <source>
        <dbReference type="ARBA" id="ARBA00006129"/>
    </source>
</evidence>
<organism evidence="4 5">
    <name type="scientific">Palaeococcus pacificus DY20341</name>
    <dbReference type="NCBI Taxonomy" id="1343739"/>
    <lineage>
        <taxon>Archaea</taxon>
        <taxon>Methanobacteriati</taxon>
        <taxon>Methanobacteriota</taxon>
        <taxon>Thermococci</taxon>
        <taxon>Thermococcales</taxon>
        <taxon>Thermococcaceae</taxon>
        <taxon>Palaeococcus</taxon>
    </lineage>
</organism>
<keyword evidence="5" id="KW-1185">Reference proteome</keyword>
<dbReference type="InterPro" id="IPR038152">
    <property type="entry name" value="Carbam_trans_C_sf"/>
</dbReference>
<dbReference type="CDD" id="cd24100">
    <property type="entry name" value="ASKHA_NBD_MJ1051-like_N"/>
    <property type="match status" value="1"/>
</dbReference>
<dbReference type="PANTHER" id="PTHR34847">
    <property type="entry name" value="NODULATION PROTEIN U"/>
    <property type="match status" value="1"/>
</dbReference>
<proteinExistence type="inferred from homology"/>
<reference evidence="4 5" key="2">
    <citation type="journal article" date="2015" name="Genome Announc.">
        <title>Complete Genome Sequence of Hyperthermophilic Piezophilic Archaeon Palaeococcus pacificus DY20341T, Isolated from Deep-Sea Hydrothermal Sediments.</title>
        <authorList>
            <person name="Zeng X."/>
            <person name="Jebbar M."/>
            <person name="Shao Z."/>
        </authorList>
    </citation>
    <scope>NUCLEOTIDE SEQUENCE [LARGE SCALE GENOMIC DNA]</scope>
    <source>
        <strain evidence="4 5">DY20341</strain>
    </source>
</reference>
<comment type="similarity">
    <text evidence="1">Belongs to the NodU/CmcH family.</text>
</comment>
<dbReference type="PANTHER" id="PTHR34847:SF1">
    <property type="entry name" value="NODULATION PROTEIN U"/>
    <property type="match status" value="1"/>
</dbReference>
<dbReference type="InterPro" id="IPR051338">
    <property type="entry name" value="NodU/CmcH_Carbamoyltrnsfr"/>
</dbReference>
<name>A0A075LV63_9EURY</name>
<dbReference type="Gene3D" id="3.30.420.40">
    <property type="match status" value="2"/>
</dbReference>
<sequence>MIIKDYHSITGLNLRENFLNSPFQFETMIIGIHDGHDAGAVLIDGEKIYAVNEERLNRVKKYRGFPELSLKKVLEMAQATPEDIELIAVAGIFRKRSRLLELEANLKAIFGNEFKRKILFVEHHLAHSASAYYTSGWREALALSIDAAGDGLSSSIYIGRDGEMIRISQSTYLDSLGDFYASITELLGFKPMRHEGKVMSLAAYGEPTYDLSNIIELNGLSFDNKLGLIGVEATKKLAELFSYPLSKAKEIALQMKKGSLEGEIQRKAIEIAASAQKHLEELVDELGIKLTEYGLPLAYAGGVAQNVKANAVLRAHFPDIWVFPAMDDGGLALGAALFVKAQFERLDGKWKPFKLEHVYLGPSYDEEQIETVLKEEGVKYEEVGDVPSFVADSLVEGRLVGYFQGAMEYGPRALGNRSILADPRDEGVKKKLNVALNRDVFQPFAPSMLEERIDEYLEDAYPNKFMTMSYMATERMIEEAPAVVHIDGTTRPQTLTNEDNLRYYEIIKRFEKATGVGIVLNTSFNMHGEPIVCSPQDALKSFRKAKLDILVLESFVIHF</sequence>
<keyword evidence="4" id="KW-0808">Transferase</keyword>
<evidence type="ECO:0000259" key="2">
    <source>
        <dbReference type="Pfam" id="PF02543"/>
    </source>
</evidence>
<evidence type="ECO:0000313" key="5">
    <source>
        <dbReference type="Proteomes" id="UP000027981"/>
    </source>
</evidence>
<dbReference type="KEGG" id="ppac:PAP_08240"/>
<dbReference type="InterPro" id="IPR043129">
    <property type="entry name" value="ATPase_NBD"/>
</dbReference>
<dbReference type="GO" id="GO:0016740">
    <property type="term" value="F:transferase activity"/>
    <property type="evidence" value="ECO:0007669"/>
    <property type="project" value="UniProtKB-KW"/>
</dbReference>
<protein>
    <submittedName>
        <fullName evidence="4">Carbamoyl transferase</fullName>
    </submittedName>
</protein>
<dbReference type="STRING" id="1343739.PAP_08240"/>
<dbReference type="SUPFAM" id="SSF53067">
    <property type="entry name" value="Actin-like ATPase domain"/>
    <property type="match status" value="1"/>
</dbReference>
<accession>A0A075LV63</accession>
<dbReference type="eggNOG" id="arCOG01188">
    <property type="taxonomic scope" value="Archaea"/>
</dbReference>
<dbReference type="HOGENOM" id="CLU_014411_2_0_2"/>